<protein>
    <submittedName>
        <fullName evidence="1">Uncharacterized protein</fullName>
    </submittedName>
</protein>
<dbReference type="HOGENOM" id="CLU_3174960_0_0_6"/>
<evidence type="ECO:0000313" key="1">
    <source>
        <dbReference type="EMBL" id="CDG22062.1"/>
    </source>
</evidence>
<sequence length="47" mass="5577">MLIRIKRNLFVFLFYSQKDLFNETKKDPRTSTNTSIKNMIVAKKLAI</sequence>
<gene>
    <name evidence="1" type="ORF">XPG1_2406</name>
</gene>
<dbReference type="Proteomes" id="UP000032735">
    <property type="component" value="Chromosome"/>
</dbReference>
<dbReference type="AlphaFoldDB" id="A0A068R463"/>
<keyword evidence="2" id="KW-1185">Reference proteome</keyword>
<dbReference type="EMBL" id="FO704551">
    <property type="protein sequence ID" value="CDG22062.1"/>
    <property type="molecule type" value="Genomic_DNA"/>
</dbReference>
<name>A0A068R463_9GAMM</name>
<dbReference type="KEGG" id="xpo:XPG1_2406"/>
<organism evidence="1 2">
    <name type="scientific">Xenorhabdus poinarii G6</name>
    <dbReference type="NCBI Taxonomy" id="1354304"/>
    <lineage>
        <taxon>Bacteria</taxon>
        <taxon>Pseudomonadati</taxon>
        <taxon>Pseudomonadota</taxon>
        <taxon>Gammaproteobacteria</taxon>
        <taxon>Enterobacterales</taxon>
        <taxon>Morganellaceae</taxon>
        <taxon>Xenorhabdus</taxon>
    </lineage>
</organism>
<accession>A0A068R463</accession>
<evidence type="ECO:0000313" key="2">
    <source>
        <dbReference type="Proteomes" id="UP000032735"/>
    </source>
</evidence>
<dbReference type="STRING" id="1354304.XPG1_2406"/>
<proteinExistence type="predicted"/>
<reference evidence="1 2" key="1">
    <citation type="submission" date="2013-07" db="EMBL/GenBank/DDBJ databases">
        <authorList>
            <person name="Genoscope - CEA"/>
        </authorList>
    </citation>
    <scope>NUCLEOTIDE SEQUENCE [LARGE SCALE GENOMIC DNA]</scope>
    <source>
        <strain evidence="1 2">G6</strain>
    </source>
</reference>